<proteinExistence type="predicted"/>
<dbReference type="AlphaFoldDB" id="A0A919DJ30"/>
<feature type="domain" description="AB hydrolase-1" evidence="1">
    <location>
        <begin position="48"/>
        <end position="268"/>
    </location>
</feature>
<name>A0A919DJ30_9ACTN</name>
<keyword evidence="2" id="KW-0378">Hydrolase</keyword>
<dbReference type="PANTHER" id="PTHR43798">
    <property type="entry name" value="MONOACYLGLYCEROL LIPASE"/>
    <property type="match status" value="1"/>
</dbReference>
<dbReference type="GO" id="GO:0016020">
    <property type="term" value="C:membrane"/>
    <property type="evidence" value="ECO:0007669"/>
    <property type="project" value="TreeGrafter"/>
</dbReference>
<comment type="caution">
    <text evidence="2">The sequence shown here is derived from an EMBL/GenBank/DDBJ whole genome shotgun (WGS) entry which is preliminary data.</text>
</comment>
<dbReference type="Pfam" id="PF00561">
    <property type="entry name" value="Abhydrolase_1"/>
    <property type="match status" value="1"/>
</dbReference>
<dbReference type="InterPro" id="IPR029058">
    <property type="entry name" value="AB_hydrolase_fold"/>
</dbReference>
<accession>A0A919DJ30</accession>
<dbReference type="PANTHER" id="PTHR43798:SF33">
    <property type="entry name" value="HYDROLASE, PUTATIVE (AFU_ORTHOLOGUE AFUA_2G14860)-RELATED"/>
    <property type="match status" value="1"/>
</dbReference>
<dbReference type="EMBL" id="BNAT01000030">
    <property type="protein sequence ID" value="GHE46713.1"/>
    <property type="molecule type" value="Genomic_DNA"/>
</dbReference>
<keyword evidence="3" id="KW-1185">Reference proteome</keyword>
<dbReference type="InterPro" id="IPR000073">
    <property type="entry name" value="AB_hydrolase_1"/>
</dbReference>
<dbReference type="RefSeq" id="WP_189786243.1">
    <property type="nucleotide sequence ID" value="NZ_CP022161.1"/>
</dbReference>
<gene>
    <name evidence="2" type="ORF">GCM10017771_67500</name>
</gene>
<dbReference type="Proteomes" id="UP000603227">
    <property type="component" value="Unassembled WGS sequence"/>
</dbReference>
<reference evidence="2" key="2">
    <citation type="submission" date="2020-09" db="EMBL/GenBank/DDBJ databases">
        <authorList>
            <person name="Sun Q."/>
            <person name="Zhou Y."/>
        </authorList>
    </citation>
    <scope>NUCLEOTIDE SEQUENCE</scope>
    <source>
        <strain evidence="2">CGMCC 4.7403</strain>
    </source>
</reference>
<reference evidence="2" key="1">
    <citation type="journal article" date="2014" name="Int. J. Syst. Evol. Microbiol.">
        <title>Complete genome sequence of Corynebacterium casei LMG S-19264T (=DSM 44701T), isolated from a smear-ripened cheese.</title>
        <authorList>
            <consortium name="US DOE Joint Genome Institute (JGI-PGF)"/>
            <person name="Walter F."/>
            <person name="Albersmeier A."/>
            <person name="Kalinowski J."/>
            <person name="Ruckert C."/>
        </authorList>
    </citation>
    <scope>NUCLEOTIDE SEQUENCE</scope>
    <source>
        <strain evidence="2">CGMCC 4.7403</strain>
    </source>
</reference>
<evidence type="ECO:0000313" key="3">
    <source>
        <dbReference type="Proteomes" id="UP000603227"/>
    </source>
</evidence>
<dbReference type="GO" id="GO:0047372">
    <property type="term" value="F:monoacylglycerol lipase activity"/>
    <property type="evidence" value="ECO:0007669"/>
    <property type="project" value="TreeGrafter"/>
</dbReference>
<protein>
    <submittedName>
        <fullName evidence="2">Alpha/beta hydrolase</fullName>
    </submittedName>
</protein>
<evidence type="ECO:0000259" key="1">
    <source>
        <dbReference type="Pfam" id="PF00561"/>
    </source>
</evidence>
<dbReference type="Gene3D" id="3.40.50.1820">
    <property type="entry name" value="alpha/beta hydrolase"/>
    <property type="match status" value="1"/>
</dbReference>
<dbReference type="GO" id="GO:0046464">
    <property type="term" value="P:acylglycerol catabolic process"/>
    <property type="evidence" value="ECO:0007669"/>
    <property type="project" value="TreeGrafter"/>
</dbReference>
<dbReference type="SUPFAM" id="SSF53474">
    <property type="entry name" value="alpha/beta-Hydrolases"/>
    <property type="match status" value="1"/>
</dbReference>
<evidence type="ECO:0000313" key="2">
    <source>
        <dbReference type="EMBL" id="GHE46713.1"/>
    </source>
</evidence>
<dbReference type="PRINTS" id="PR00111">
    <property type="entry name" value="ABHYDROLASE"/>
</dbReference>
<sequence length="303" mass="32894">MSVMTAPGGTLDWIERNLAVPAREHRVAVGGAQIAYCAWGPQDDADGILLVHGGLAHARWWDHIGPTLTGSRVVAIDLSGNGDSTHRDAYAIDGWADEVAAVARAAGLRRTVLVGHSMGGVVGVAAAIRHPRLFRMVVTVDTRFNDAGWPGRDKPSPRFDSAEEGIARFSTGHSRTDAPLPEVLRRHLAQTSLRREGDGWRWKRSDRLWIENASLRDLLRRLVVPLAIIRTDGGVLDADAAAEMRDLTPAPSAEAVIAVSGHNPFLDQPVAFVAVLQALMTTWLPAIEQLEPQNTSRPHREIG</sequence>
<dbReference type="InterPro" id="IPR050266">
    <property type="entry name" value="AB_hydrolase_sf"/>
</dbReference>
<organism evidence="2 3">
    <name type="scientific">Streptomyces capitiformicae</name>
    <dbReference type="NCBI Taxonomy" id="2014920"/>
    <lineage>
        <taxon>Bacteria</taxon>
        <taxon>Bacillati</taxon>
        <taxon>Actinomycetota</taxon>
        <taxon>Actinomycetes</taxon>
        <taxon>Kitasatosporales</taxon>
        <taxon>Streptomycetaceae</taxon>
        <taxon>Streptomyces</taxon>
    </lineage>
</organism>